<sequence length="112" mass="12665">MLRTCYGHGLTKGAIVQIFYHGLDDPTQEILDAGGIFLYNTPNEAFKILEDKVILKLDFSDDSQNNPEPKIVVSAGESNLNSDHAILMEKFKALTTKFDSEFLKIRKELKEM</sequence>
<dbReference type="EMBL" id="BQNB010009798">
    <property type="protein sequence ID" value="GJS68542.1"/>
    <property type="molecule type" value="Genomic_DNA"/>
</dbReference>
<evidence type="ECO:0000313" key="2">
    <source>
        <dbReference type="Proteomes" id="UP001151760"/>
    </source>
</evidence>
<reference evidence="1" key="1">
    <citation type="journal article" date="2022" name="Int. J. Mol. Sci.">
        <title>Draft Genome of Tanacetum Coccineum: Genomic Comparison of Closely Related Tanacetum-Family Plants.</title>
        <authorList>
            <person name="Yamashiro T."/>
            <person name="Shiraishi A."/>
            <person name="Nakayama K."/>
            <person name="Satake H."/>
        </authorList>
    </citation>
    <scope>NUCLEOTIDE SEQUENCE</scope>
</reference>
<dbReference type="Proteomes" id="UP001151760">
    <property type="component" value="Unassembled WGS sequence"/>
</dbReference>
<keyword evidence="2" id="KW-1185">Reference proteome</keyword>
<protein>
    <submittedName>
        <fullName evidence="1">Uncharacterized protein</fullName>
    </submittedName>
</protein>
<evidence type="ECO:0000313" key="1">
    <source>
        <dbReference type="EMBL" id="GJS68542.1"/>
    </source>
</evidence>
<gene>
    <name evidence="1" type="ORF">Tco_0683107</name>
</gene>
<proteinExistence type="predicted"/>
<accession>A0ABQ4XU82</accession>
<comment type="caution">
    <text evidence="1">The sequence shown here is derived from an EMBL/GenBank/DDBJ whole genome shotgun (WGS) entry which is preliminary data.</text>
</comment>
<organism evidence="1 2">
    <name type="scientific">Tanacetum coccineum</name>
    <dbReference type="NCBI Taxonomy" id="301880"/>
    <lineage>
        <taxon>Eukaryota</taxon>
        <taxon>Viridiplantae</taxon>
        <taxon>Streptophyta</taxon>
        <taxon>Embryophyta</taxon>
        <taxon>Tracheophyta</taxon>
        <taxon>Spermatophyta</taxon>
        <taxon>Magnoliopsida</taxon>
        <taxon>eudicotyledons</taxon>
        <taxon>Gunneridae</taxon>
        <taxon>Pentapetalae</taxon>
        <taxon>asterids</taxon>
        <taxon>campanulids</taxon>
        <taxon>Asterales</taxon>
        <taxon>Asteraceae</taxon>
        <taxon>Asteroideae</taxon>
        <taxon>Anthemideae</taxon>
        <taxon>Anthemidinae</taxon>
        <taxon>Tanacetum</taxon>
    </lineage>
</organism>
<reference evidence="1" key="2">
    <citation type="submission" date="2022-01" db="EMBL/GenBank/DDBJ databases">
        <authorList>
            <person name="Yamashiro T."/>
            <person name="Shiraishi A."/>
            <person name="Satake H."/>
            <person name="Nakayama K."/>
        </authorList>
    </citation>
    <scope>NUCLEOTIDE SEQUENCE</scope>
</reference>
<name>A0ABQ4XU82_9ASTR</name>